<organism evidence="1">
    <name type="scientific">Rhipicephalus zambeziensis</name>
    <dbReference type="NCBI Taxonomy" id="60191"/>
    <lineage>
        <taxon>Eukaryota</taxon>
        <taxon>Metazoa</taxon>
        <taxon>Ecdysozoa</taxon>
        <taxon>Arthropoda</taxon>
        <taxon>Chelicerata</taxon>
        <taxon>Arachnida</taxon>
        <taxon>Acari</taxon>
        <taxon>Parasitiformes</taxon>
        <taxon>Ixodida</taxon>
        <taxon>Ixodoidea</taxon>
        <taxon>Ixodidae</taxon>
        <taxon>Rhipicephalinae</taxon>
        <taxon>Rhipicephalus</taxon>
        <taxon>Rhipicephalus</taxon>
    </lineage>
</organism>
<sequence>MDQCPKHVKTPCILRRKGKQRIMKLLMYYHRDHHCAVYKVIGLTEETECEIHAWDSALLQYKTIVTYLLSCEEQFYKYCNETQHTQRVYYSDSCTTS</sequence>
<dbReference type="EMBL" id="GFPF01004145">
    <property type="protein sequence ID" value="MAA15291.1"/>
    <property type="molecule type" value="Transcribed_RNA"/>
</dbReference>
<dbReference type="AlphaFoldDB" id="A0A224YL73"/>
<protein>
    <submittedName>
        <fullName evidence="1">Lipocalin</fullName>
    </submittedName>
</protein>
<evidence type="ECO:0000313" key="1">
    <source>
        <dbReference type="EMBL" id="MAA15291.1"/>
    </source>
</evidence>
<reference evidence="1" key="1">
    <citation type="journal article" date="2017" name="Parasit. Vectors">
        <title>Sialotranscriptomics of Rhipicephalus zambeziensis reveals intricate expression profiles of secretory proteins and suggests tight temporal transcriptional regulation during blood-feeding.</title>
        <authorList>
            <person name="de Castro M.H."/>
            <person name="de Klerk D."/>
            <person name="Pienaar R."/>
            <person name="Rees D.J.G."/>
            <person name="Mans B.J."/>
        </authorList>
    </citation>
    <scope>NUCLEOTIDE SEQUENCE</scope>
    <source>
        <tissue evidence="1">Salivary glands</tissue>
    </source>
</reference>
<name>A0A224YL73_9ACAR</name>
<accession>A0A224YL73</accession>
<proteinExistence type="predicted"/>